<proteinExistence type="predicted"/>
<evidence type="ECO:0000313" key="2">
    <source>
        <dbReference type="Proteomes" id="UP000308730"/>
    </source>
</evidence>
<reference evidence="1 2" key="1">
    <citation type="submission" date="2019-02" db="EMBL/GenBank/DDBJ databases">
        <title>Genome sequencing of the rare red list fungi Antrodiella citrinella (Flaviporus citrinellus).</title>
        <authorList>
            <person name="Buettner E."/>
            <person name="Kellner H."/>
        </authorList>
    </citation>
    <scope>NUCLEOTIDE SEQUENCE [LARGE SCALE GENOMIC DNA]</scope>
    <source>
        <strain evidence="1 2">DSM 108506</strain>
    </source>
</reference>
<gene>
    <name evidence="1" type="ORF">EUX98_g4973</name>
</gene>
<dbReference type="AlphaFoldDB" id="A0A4S4MVH8"/>
<comment type="caution">
    <text evidence="1">The sequence shown here is derived from an EMBL/GenBank/DDBJ whole genome shotgun (WGS) entry which is preliminary data.</text>
</comment>
<organism evidence="1 2">
    <name type="scientific">Antrodiella citrinella</name>
    <dbReference type="NCBI Taxonomy" id="2447956"/>
    <lineage>
        <taxon>Eukaryota</taxon>
        <taxon>Fungi</taxon>
        <taxon>Dikarya</taxon>
        <taxon>Basidiomycota</taxon>
        <taxon>Agaricomycotina</taxon>
        <taxon>Agaricomycetes</taxon>
        <taxon>Polyporales</taxon>
        <taxon>Steccherinaceae</taxon>
        <taxon>Antrodiella</taxon>
    </lineage>
</organism>
<sequence>MQETVDEVQESQSEMREMLAMEDLTDMRETSDAVYCGATDEMQVSVSGLCDEISNANEVCVSAI</sequence>
<name>A0A4S4MVH8_9APHY</name>
<protein>
    <submittedName>
        <fullName evidence="1">Uncharacterized protein</fullName>
    </submittedName>
</protein>
<dbReference type="Proteomes" id="UP000308730">
    <property type="component" value="Unassembled WGS sequence"/>
</dbReference>
<keyword evidence="2" id="KW-1185">Reference proteome</keyword>
<accession>A0A4S4MVH8</accession>
<evidence type="ECO:0000313" key="1">
    <source>
        <dbReference type="EMBL" id="THH29231.1"/>
    </source>
</evidence>
<dbReference type="EMBL" id="SGPM01000134">
    <property type="protein sequence ID" value="THH29231.1"/>
    <property type="molecule type" value="Genomic_DNA"/>
</dbReference>